<proteinExistence type="predicted"/>
<protein>
    <submittedName>
        <fullName evidence="1">Uncharacterized protein</fullName>
    </submittedName>
</protein>
<organism evidence="1 2">
    <name type="scientific">Trinickia soli</name>
    <dbReference type="NCBI Taxonomy" id="380675"/>
    <lineage>
        <taxon>Bacteria</taxon>
        <taxon>Pseudomonadati</taxon>
        <taxon>Pseudomonadota</taxon>
        <taxon>Betaproteobacteria</taxon>
        <taxon>Burkholderiales</taxon>
        <taxon>Burkholderiaceae</taxon>
        <taxon>Trinickia</taxon>
    </lineage>
</organism>
<evidence type="ECO:0000313" key="1">
    <source>
        <dbReference type="EMBL" id="PMS24989.1"/>
    </source>
</evidence>
<keyword evidence="2" id="KW-1185">Reference proteome</keyword>
<dbReference type="AlphaFoldDB" id="A0A2N7W6G3"/>
<dbReference type="Proteomes" id="UP000235347">
    <property type="component" value="Unassembled WGS sequence"/>
</dbReference>
<sequence length="82" mass="9090">MNDELIERVAAHIARYLERNPAAADTVEGVHAFWIGAQCAQESLDVTQAALEYLLEQGAIMNVPVGNRMLWRAIRQSDRAGP</sequence>
<evidence type="ECO:0000313" key="2">
    <source>
        <dbReference type="Proteomes" id="UP000235347"/>
    </source>
</evidence>
<dbReference type="EMBL" id="PNYB01000008">
    <property type="protein sequence ID" value="PMS24989.1"/>
    <property type="molecule type" value="Genomic_DNA"/>
</dbReference>
<dbReference type="RefSeq" id="WP_102609992.1">
    <property type="nucleotide sequence ID" value="NZ_CADIKD010000002.1"/>
</dbReference>
<reference evidence="1 2" key="1">
    <citation type="submission" date="2018-01" db="EMBL/GenBank/DDBJ databases">
        <title>Whole genome analyses suggest that Burkholderia sensu lato contains two further novel genera in the rhizoxinica-symbiotica group Mycetohabitans gen. nov., and Trinickia gen. nov.: implications for the evolution of diazotrophy and nodulation in the Burkholderiaceae.</title>
        <authorList>
            <person name="Estrada-de los Santos P."/>
            <person name="Palmer M."/>
            <person name="Chavez-Ramirez B."/>
            <person name="Beukes C."/>
            <person name="Steenkamp E.T."/>
            <person name="Hirsch A.M."/>
            <person name="Manyaka P."/>
            <person name="Maluk M."/>
            <person name="Lafos M."/>
            <person name="Crook M."/>
            <person name="Gross E."/>
            <person name="Simon M.F."/>
            <person name="Bueno dos Reis Junior F."/>
            <person name="Poole P.S."/>
            <person name="Venter S.N."/>
            <person name="James E.K."/>
        </authorList>
    </citation>
    <scope>NUCLEOTIDE SEQUENCE [LARGE SCALE GENOMIC DNA]</scope>
    <source>
        <strain evidence="1 2">GP25-8</strain>
    </source>
</reference>
<comment type="caution">
    <text evidence="1">The sequence shown here is derived from an EMBL/GenBank/DDBJ whole genome shotgun (WGS) entry which is preliminary data.</text>
</comment>
<name>A0A2N7W6G3_9BURK</name>
<gene>
    <name evidence="1" type="ORF">C0Z19_11780</name>
</gene>
<accession>A0A2N7W6G3</accession>